<dbReference type="Proteomes" id="UP000494256">
    <property type="component" value="Unassembled WGS sequence"/>
</dbReference>
<dbReference type="Gene3D" id="2.130.10.10">
    <property type="entry name" value="YVTN repeat-like/Quinoprotein amine dehydrogenase"/>
    <property type="match status" value="2"/>
</dbReference>
<dbReference type="GO" id="GO:0045504">
    <property type="term" value="F:dynein heavy chain binding"/>
    <property type="evidence" value="ECO:0007669"/>
    <property type="project" value="TreeGrafter"/>
</dbReference>
<evidence type="ECO:0000256" key="4">
    <source>
        <dbReference type="ARBA" id="ARBA00022574"/>
    </source>
</evidence>
<dbReference type="GO" id="GO:0005874">
    <property type="term" value="C:microtubule"/>
    <property type="evidence" value="ECO:0007669"/>
    <property type="project" value="UniProtKB-KW"/>
</dbReference>
<evidence type="ECO:0000256" key="3">
    <source>
        <dbReference type="ARBA" id="ARBA00022490"/>
    </source>
</evidence>
<evidence type="ECO:0000256" key="7">
    <source>
        <dbReference type="ARBA" id="ARBA00023017"/>
    </source>
</evidence>
<keyword evidence="8" id="KW-0969">Cilium</keyword>
<keyword evidence="6" id="KW-0677">Repeat</keyword>
<keyword evidence="9" id="KW-0505">Motor protein</keyword>
<evidence type="ECO:0000256" key="10">
    <source>
        <dbReference type="ARBA" id="ARBA00023212"/>
    </source>
</evidence>
<evidence type="ECO:0000256" key="8">
    <source>
        <dbReference type="ARBA" id="ARBA00023069"/>
    </source>
</evidence>
<dbReference type="SUPFAM" id="SSF50978">
    <property type="entry name" value="WD40 repeat-like"/>
    <property type="match status" value="1"/>
</dbReference>
<keyword evidence="11" id="KW-0966">Cell projection</keyword>
<sequence>MDIIYQYAKIRSNYGRQPMFCEFGPELCDTIPVHVPEHKQYILRNPVHSAVQHGPIFSQHEINTIRAEYTTTGINHAEGGWPKDVIVTDPESTQRYRRKTEKDDGYIHCVMSIASEMEGLILQNNAIDMYQIYYNEMPRLPDVERISCRTVNVYRDGGDAPSAPHRPVSSICWRPDGSHQFAVTYVDMDINRNLRAPITASIWDLENANSPLSILKPEKALMDLQYNQRNVDLLAGGMLNGQVAVWDSRTASPTPTLTCPQHVAHRDYVRHVRFINAKTGMEFFSGGPDGACKWWDIRNMSEPIDVMIIQLCSSSNEQPTMAKAMGISCLEFEPTIPTRFMVGTENGAVVTGNRKGKTSTEKIPYMFESHLGPVWTVERNPGFLKNFLTVGDWTARVWSDECRESAVLFTPPHRFKLTHGAWSPTRLSLIMLVQSNGVLALWDILRRQSRPVLTMQVCEEPLLKVSPHETGTFLACGSSKGNIYMVEVSSSLAQSARHDKGLLTSMFEREAKRERILEARMREIRLKLRAAEEGEPVVAVASVMDTTIGDKDLQEATVEYYAVAKKELAAM</sequence>
<dbReference type="OrthoDB" id="10253098at2759"/>
<evidence type="ECO:0000256" key="5">
    <source>
        <dbReference type="ARBA" id="ARBA00022701"/>
    </source>
</evidence>
<comment type="similarity">
    <text evidence="2">Belongs to the dynein intermediate chain family.</text>
</comment>
<evidence type="ECO:0000313" key="12">
    <source>
        <dbReference type="EMBL" id="CAB3231594.1"/>
    </source>
</evidence>
<dbReference type="SMART" id="SM00320">
    <property type="entry name" value="WD40"/>
    <property type="match status" value="6"/>
</dbReference>
<evidence type="ECO:0000256" key="9">
    <source>
        <dbReference type="ARBA" id="ARBA00023175"/>
    </source>
</evidence>
<proteinExistence type="inferred from homology"/>
<dbReference type="InterPro" id="IPR036322">
    <property type="entry name" value="WD40_repeat_dom_sf"/>
</dbReference>
<dbReference type="PANTHER" id="PTHR12442">
    <property type="entry name" value="DYNEIN INTERMEDIATE CHAIN"/>
    <property type="match status" value="1"/>
</dbReference>
<keyword evidence="7" id="KW-0243">Dynein</keyword>
<keyword evidence="10" id="KW-0206">Cytoskeleton</keyword>
<evidence type="ECO:0008006" key="14">
    <source>
        <dbReference type="Google" id="ProtNLM"/>
    </source>
</evidence>
<protein>
    <recommendedName>
        <fullName evidence="14">Dynein intermediate chain 2, axonemal</fullName>
    </recommendedName>
</protein>
<evidence type="ECO:0000256" key="6">
    <source>
        <dbReference type="ARBA" id="ARBA00022737"/>
    </source>
</evidence>
<reference evidence="12 13" key="1">
    <citation type="submission" date="2020-04" db="EMBL/GenBank/DDBJ databases">
        <authorList>
            <person name="Wallbank WR R."/>
            <person name="Pardo Diaz C."/>
            <person name="Kozak K."/>
            <person name="Martin S."/>
            <person name="Jiggins C."/>
            <person name="Moest M."/>
            <person name="Warren A I."/>
            <person name="Byers J.R.P. K."/>
            <person name="Montejo-Kovacevich G."/>
            <person name="Yen C E."/>
        </authorList>
    </citation>
    <scope>NUCLEOTIDE SEQUENCE [LARGE SCALE GENOMIC DNA]</scope>
</reference>
<evidence type="ECO:0000256" key="2">
    <source>
        <dbReference type="ARBA" id="ARBA00011059"/>
    </source>
</evidence>
<keyword evidence="4" id="KW-0853">WD repeat</keyword>
<dbReference type="InterPro" id="IPR050687">
    <property type="entry name" value="Dynein_IC"/>
</dbReference>
<dbReference type="GO" id="GO:0003341">
    <property type="term" value="P:cilium movement"/>
    <property type="evidence" value="ECO:0007669"/>
    <property type="project" value="TreeGrafter"/>
</dbReference>
<accession>A0A8S0ZEP4</accession>
<dbReference type="GO" id="GO:0045503">
    <property type="term" value="F:dynein light chain binding"/>
    <property type="evidence" value="ECO:0007669"/>
    <property type="project" value="TreeGrafter"/>
</dbReference>
<comment type="subcellular location">
    <subcellularLocation>
        <location evidence="1">Cytoplasm</location>
        <location evidence="1">Cytoskeleton</location>
        <location evidence="1">Cilium axoneme</location>
    </subcellularLocation>
</comment>
<organism evidence="12 13">
    <name type="scientific">Arctia plantaginis</name>
    <name type="common">Wood tiger moth</name>
    <name type="synonym">Phalaena plantaginis</name>
    <dbReference type="NCBI Taxonomy" id="874455"/>
    <lineage>
        <taxon>Eukaryota</taxon>
        <taxon>Metazoa</taxon>
        <taxon>Ecdysozoa</taxon>
        <taxon>Arthropoda</taxon>
        <taxon>Hexapoda</taxon>
        <taxon>Insecta</taxon>
        <taxon>Pterygota</taxon>
        <taxon>Neoptera</taxon>
        <taxon>Endopterygota</taxon>
        <taxon>Lepidoptera</taxon>
        <taxon>Glossata</taxon>
        <taxon>Ditrysia</taxon>
        <taxon>Noctuoidea</taxon>
        <taxon>Erebidae</taxon>
        <taxon>Arctiinae</taxon>
        <taxon>Arctia</taxon>
    </lineage>
</organism>
<dbReference type="PANTHER" id="PTHR12442:SF7">
    <property type="entry name" value="DYNEIN AXONEMAL INTERMEDIATE CHAIN 2"/>
    <property type="match status" value="1"/>
</dbReference>
<dbReference type="GO" id="GO:0036157">
    <property type="term" value="C:outer dynein arm"/>
    <property type="evidence" value="ECO:0007669"/>
    <property type="project" value="TreeGrafter"/>
</dbReference>
<keyword evidence="5" id="KW-0493">Microtubule</keyword>
<comment type="caution">
    <text evidence="12">The sequence shown here is derived from an EMBL/GenBank/DDBJ whole genome shotgun (WGS) entry which is preliminary data.</text>
</comment>
<dbReference type="InterPro" id="IPR001680">
    <property type="entry name" value="WD40_rpt"/>
</dbReference>
<dbReference type="AlphaFoldDB" id="A0A8S0ZEP4"/>
<evidence type="ECO:0000256" key="11">
    <source>
        <dbReference type="ARBA" id="ARBA00023273"/>
    </source>
</evidence>
<dbReference type="InterPro" id="IPR015943">
    <property type="entry name" value="WD40/YVTN_repeat-like_dom_sf"/>
</dbReference>
<name>A0A8S0ZEP4_ARCPL</name>
<dbReference type="GO" id="GO:0036158">
    <property type="term" value="P:outer dynein arm assembly"/>
    <property type="evidence" value="ECO:0007669"/>
    <property type="project" value="TreeGrafter"/>
</dbReference>
<evidence type="ECO:0000313" key="13">
    <source>
        <dbReference type="Proteomes" id="UP000494256"/>
    </source>
</evidence>
<keyword evidence="3" id="KW-0963">Cytoplasm</keyword>
<dbReference type="EMBL" id="CADEBD010000288">
    <property type="protein sequence ID" value="CAB3231594.1"/>
    <property type="molecule type" value="Genomic_DNA"/>
</dbReference>
<gene>
    <name evidence="12" type="ORF">APLA_LOCUS5301</name>
</gene>
<evidence type="ECO:0000256" key="1">
    <source>
        <dbReference type="ARBA" id="ARBA00004430"/>
    </source>
</evidence>